<feature type="compositionally biased region" description="Low complexity" evidence="1">
    <location>
        <begin position="1744"/>
        <end position="1759"/>
    </location>
</feature>
<dbReference type="PANTHER" id="PTHR10887">
    <property type="entry name" value="DNA2/NAM7 HELICASE FAMILY"/>
    <property type="match status" value="1"/>
</dbReference>
<dbReference type="GO" id="GO:0004386">
    <property type="term" value="F:helicase activity"/>
    <property type="evidence" value="ECO:0007669"/>
    <property type="project" value="InterPro"/>
</dbReference>
<dbReference type="Pfam" id="PF18741">
    <property type="entry name" value="MTES_1575"/>
    <property type="match status" value="1"/>
</dbReference>
<feature type="domain" description="WGR" evidence="2">
    <location>
        <begin position="1760"/>
        <end position="1840"/>
    </location>
</feature>
<dbReference type="Pfam" id="PF05406">
    <property type="entry name" value="WGR"/>
    <property type="match status" value="1"/>
</dbReference>
<dbReference type="InterPro" id="IPR025103">
    <property type="entry name" value="DUF4011"/>
</dbReference>
<dbReference type="SUPFAM" id="SSF52540">
    <property type="entry name" value="P-loop containing nucleoside triphosphate hydrolases"/>
    <property type="match status" value="1"/>
</dbReference>
<protein>
    <submittedName>
        <fullName evidence="3">AAA domain-containing protein</fullName>
    </submittedName>
</protein>
<organism evidence="3">
    <name type="scientific">Xanthomonas sp. 10-10</name>
    <dbReference type="NCBI Taxonomy" id="3115848"/>
    <lineage>
        <taxon>Bacteria</taxon>
        <taxon>Pseudomonadati</taxon>
        <taxon>Pseudomonadota</taxon>
        <taxon>Gammaproteobacteria</taxon>
        <taxon>Lysobacterales</taxon>
        <taxon>Lysobacteraceae</taxon>
        <taxon>Xanthomonas</taxon>
    </lineage>
</organism>
<feature type="region of interest" description="Disordered" evidence="1">
    <location>
        <begin position="1744"/>
        <end position="1764"/>
    </location>
</feature>
<dbReference type="InterPro" id="IPR008893">
    <property type="entry name" value="WGR_domain"/>
</dbReference>
<dbReference type="InterPro" id="IPR027417">
    <property type="entry name" value="P-loop_NTPase"/>
</dbReference>
<dbReference type="InterPro" id="IPR036930">
    <property type="entry name" value="WGR_dom_sf"/>
</dbReference>
<accession>A0AAU7P8H6</accession>
<dbReference type="CDD" id="cd18808">
    <property type="entry name" value="SF1_C_Upf1"/>
    <property type="match status" value="1"/>
</dbReference>
<dbReference type="SUPFAM" id="SSF142921">
    <property type="entry name" value="WGR domain-like"/>
    <property type="match status" value="1"/>
</dbReference>
<proteinExistence type="predicted"/>
<reference evidence="3" key="1">
    <citation type="submission" date="2024-02" db="EMBL/GenBank/DDBJ databases">
        <title>Complete genome sequence of Xanthomonas sp. 10-10.</title>
        <authorList>
            <person name="Biessy A."/>
            <person name="Ciotola M."/>
            <person name="Cadieux M."/>
            <person name="Soufiane B."/>
            <person name="Laforest M."/>
            <person name="Filion M."/>
        </authorList>
    </citation>
    <scope>NUCLEOTIDE SEQUENCE</scope>
    <source>
        <strain evidence="3">10-10</strain>
    </source>
</reference>
<dbReference type="Gene3D" id="2.20.140.10">
    <property type="entry name" value="WGR domain"/>
    <property type="match status" value="1"/>
</dbReference>
<dbReference type="SMART" id="SM00773">
    <property type="entry name" value="WGR"/>
    <property type="match status" value="1"/>
</dbReference>
<dbReference type="Gene3D" id="3.40.50.300">
    <property type="entry name" value="P-loop containing nucleotide triphosphate hydrolases"/>
    <property type="match status" value="3"/>
</dbReference>
<dbReference type="InterPro" id="IPR045055">
    <property type="entry name" value="DNA2/NAM7-like"/>
</dbReference>
<evidence type="ECO:0000313" key="3">
    <source>
        <dbReference type="EMBL" id="XBS38047.1"/>
    </source>
</evidence>
<dbReference type="InterPro" id="IPR047187">
    <property type="entry name" value="SF1_C_Upf1"/>
</dbReference>
<dbReference type="InterPro" id="IPR049809">
    <property type="entry name" value="YehF/YfeS-like_WGR"/>
</dbReference>
<evidence type="ECO:0000256" key="1">
    <source>
        <dbReference type="SAM" id="MobiDB-lite"/>
    </source>
</evidence>
<gene>
    <name evidence="3" type="ORF">VZ068_00440</name>
</gene>
<evidence type="ECO:0000259" key="2">
    <source>
        <dbReference type="PROSITE" id="PS51977"/>
    </source>
</evidence>
<dbReference type="PANTHER" id="PTHR10887:SF495">
    <property type="entry name" value="HELICASE SENATAXIN ISOFORM X1-RELATED"/>
    <property type="match status" value="1"/>
</dbReference>
<dbReference type="PROSITE" id="PS51977">
    <property type="entry name" value="WGR"/>
    <property type="match status" value="1"/>
</dbReference>
<dbReference type="Pfam" id="PF13086">
    <property type="entry name" value="AAA_11"/>
    <property type="match status" value="2"/>
</dbReference>
<dbReference type="Pfam" id="PF13087">
    <property type="entry name" value="AAA_12"/>
    <property type="match status" value="1"/>
</dbReference>
<dbReference type="RefSeq" id="WP_349656531.1">
    <property type="nucleotide sequence ID" value="NZ_CP144460.1"/>
</dbReference>
<sequence length="1840" mass="202490">MSASDMPAVPGGSFATVIQAQAGAAFSTDDVVLMVLPLFQQVADLHAHGKVAALDTRSILLGQEGGLQLAQPQGQAPVMDIGAIHRVQPHPASALNIVGELRRSHDANGMEDLALMEVQDDLAAPIERPVYLPAFASWELQLGHHDEITDVFRLGLVLAALACGLDLGDVDDVRSFAAHRRNLFVIAERLHPVVAAVIVEMTALNRHERATDVASLATRLRTWRDQPEVLDVQRALAGASGAVPRRTAVLSHLRDRLFDLSRRNRLLYFKPTASSVNLTVSSVPLMLQVESIQPDHICTWSGPFANDLVSGRAVDLQRWLRFDDQPYLPVALDKLIQDTRRDRAEYGFGTLRLVAAFLRWHNLKEDPEERIVTPLLWLPVELTRRKGVRDRYVLQAEDDEAEFNPVLRHQLRQLYDIRLPEKVDLQKTSLAEIHADLLAQIRRSEPSVELRLVDKPQIRLVRQKALQRLQQFQRRRSLARTAATTGGLPDYSYAPDNYRPLGRALYEQRVVPSPLPQRFEAGAAPVAGPRHARMAAPVEEVADRVGYALGESEGHRYAWDLDLTQVSLANFNYKKMSLVRDYAQLIDAPDANPAFDRVFSIEPRAADPAAAAPLPTRAQWNVVDADATQNAAVALARTRHSFIIQGPPGTGKSQTITNLIADYAGEGKRVLFVCEKRAALDVVFHRLKQSGLDPLCCLIHDSQTDKKAFIAELGEGYARWIAQAHGREALMAQRDRLVELIDGSQQRIDVFEQAMSRIPEAIGTTARQLVRQLIELPAAPALDGQAWERLPDLAVWERHRALAARIHAQMQTRFGVQGLAEHPLGRLHADVLADPRAHARITQLLDDSEALLAQLDPLLESGSSLLDADMSLAQARAFADQAQWLVTQGLAAHLDLLDDDSPAASDLRTLRAALDQKTAVLNTAQQATAHWRDRLDPADARAALALVEQLEGSVLRWVKPAWWRLRGELVRRYDFGRHAVHPGYTAVLRALVAEQTAAAAVQTEQAAGQARYGVARLQDLIDAVAQLRERLGASAATRTLVAHLRAAIAPLALARADADARGPLERLASRIEEHLELPREASLESISEYLRDLRECLDELADLLPLLRSVHAADAGSAFVMRNVAAAPAGMDAIVAHAAWRRLEADTPALAGFDGAMLARAAATVAQGQARLLALNSQVIQATQHQRFAEHVRQSSLSASQLDQDGKAFKKLYATGRRELEHEFAKSMRHRSIRDLSDDETGMVINDLKPIWLMSPLSVSDTLPLSPDLFDVVIFDEASQIPTEEAVPALSRARQIVVVGDEMQLPPTSFFSSAGDGTDALVVEDDGERIAINLDADSLLNQAARNLPATLLAWHYRSRHEALISFSNAAFYDGRLVTIPDRRIEPADEQPATLRSDRPDAGIAGADAVLARAVSFHRLDDGVYIGRRNAAEARYIALTVRELLRRETGLSMGIVAFSEAQQGEIESALEILAAEDADFALRLDREYVREDDDQFNGLFVKNLENVQGDERDVILLSICYAPGPDGRMLMNFGPINQRGGEKRLNVIFSRARHRMAVVSSIQAEAITNVHNDGAAALQAFLRFAQASAIGDHGRAQHVLGTLNAGAREAFVRPASADAVRSALARALRERGHLVHECVGRSQFRCDLAIVDRSTGDYRLAILLDAPDQAVADTRERYVFRPGVLRRFGWNVIDVPGRDWLRAPDGVLVRIETALAGENIEEDAELDLALDDMLQASLPIAPTDSAALLPTPTQPATSAPSQPPMADALRSLRFEQGSSRKFWRVARNGTELSVSFGRIGTTGQTTLKAFDTVERATREMDKLTAEKLRKGYVEDADPAVP</sequence>
<name>A0AAU7P8H6_9XANT</name>
<dbReference type="InterPro" id="IPR041679">
    <property type="entry name" value="DNA2/NAM7-like_C"/>
</dbReference>
<dbReference type="InterPro" id="IPR041677">
    <property type="entry name" value="DNA2/NAM7_AAA_11"/>
</dbReference>
<dbReference type="Pfam" id="PF13195">
    <property type="entry name" value="DUF4011"/>
    <property type="match status" value="1"/>
</dbReference>
<dbReference type="InterPro" id="IPR049468">
    <property type="entry name" value="Restrct_endonuc-II-like_dom"/>
</dbReference>
<dbReference type="CDD" id="cd07996">
    <property type="entry name" value="WGR_MMR_like"/>
    <property type="match status" value="1"/>
</dbReference>
<dbReference type="EMBL" id="CP144460">
    <property type="protein sequence ID" value="XBS38047.1"/>
    <property type="molecule type" value="Genomic_DNA"/>
</dbReference>